<protein>
    <submittedName>
        <fullName evidence="1">Uncharacterized protein</fullName>
    </submittedName>
</protein>
<sequence length="123" mass="13953">MVKPSGRAKTHTTVKGGIRAMFPAKEPGRGRGILGMKELKQNSLVNAKNQFRQLYMKSGDKFHDFLSEFLYLAAEAGTAEDSWKDELYHRITTELQKMTMNEKLRDGTFKGFSDYCSQTASHL</sequence>
<comment type="caution">
    <text evidence="1">The sequence shown here is derived from an EMBL/GenBank/DDBJ whole genome shotgun (WGS) entry which is preliminary data.</text>
</comment>
<keyword evidence="2" id="KW-1185">Reference proteome</keyword>
<dbReference type="AlphaFoldDB" id="A0A507QY05"/>
<evidence type="ECO:0000313" key="2">
    <source>
        <dbReference type="Proteomes" id="UP000319663"/>
    </source>
</evidence>
<name>A0A507QY05_MONPU</name>
<dbReference type="Proteomes" id="UP000319663">
    <property type="component" value="Unassembled WGS sequence"/>
</dbReference>
<proteinExistence type="predicted"/>
<dbReference type="EMBL" id="VIFY01000062">
    <property type="protein sequence ID" value="TQB72556.1"/>
    <property type="molecule type" value="Genomic_DNA"/>
</dbReference>
<evidence type="ECO:0000313" key="1">
    <source>
        <dbReference type="EMBL" id="TQB72556.1"/>
    </source>
</evidence>
<accession>A0A507QY05</accession>
<organism evidence="1 2">
    <name type="scientific">Monascus purpureus</name>
    <name type="common">Red mold</name>
    <name type="synonym">Monascus anka</name>
    <dbReference type="NCBI Taxonomy" id="5098"/>
    <lineage>
        <taxon>Eukaryota</taxon>
        <taxon>Fungi</taxon>
        <taxon>Dikarya</taxon>
        <taxon>Ascomycota</taxon>
        <taxon>Pezizomycotina</taxon>
        <taxon>Eurotiomycetes</taxon>
        <taxon>Eurotiomycetidae</taxon>
        <taxon>Eurotiales</taxon>
        <taxon>Aspergillaceae</taxon>
        <taxon>Monascus</taxon>
    </lineage>
</organism>
<gene>
    <name evidence="1" type="ORF">MPDQ_006779</name>
</gene>
<reference evidence="1 2" key="1">
    <citation type="submission" date="2019-06" db="EMBL/GenBank/DDBJ databases">
        <title>Wine fermentation using esterase from Monascus purpureus.</title>
        <authorList>
            <person name="Geng C."/>
            <person name="Zhang Y."/>
        </authorList>
    </citation>
    <scope>NUCLEOTIDE SEQUENCE [LARGE SCALE GENOMIC DNA]</scope>
    <source>
        <strain evidence="1">HQ1</strain>
    </source>
</reference>